<name>A0A2S5KSR2_9PROT</name>
<comment type="caution">
    <text evidence="1">The sequence shown here is derived from an EMBL/GenBank/DDBJ whole genome shotgun (WGS) entry which is preliminary data.</text>
</comment>
<dbReference type="OrthoDB" id="6089741at2"/>
<dbReference type="EMBL" id="PRLP01000027">
    <property type="protein sequence ID" value="PPC77695.1"/>
    <property type="molecule type" value="Genomic_DNA"/>
</dbReference>
<accession>A0A2S5KSR2</accession>
<evidence type="ECO:0000313" key="1">
    <source>
        <dbReference type="EMBL" id="PPC77695.1"/>
    </source>
</evidence>
<dbReference type="InterPro" id="IPR058059">
    <property type="entry name" value="PA3496-like"/>
</dbReference>
<sequence length="64" mass="7665">MQQSERLVEVQAQLFDIYANLERDARQEKQKFMTRKSLLARRTIEKLREEKDLAKAAALYCFDE</sequence>
<protein>
    <submittedName>
        <fullName evidence="1">Uncharacterized protein</fullName>
    </submittedName>
</protein>
<dbReference type="NCBIfam" id="NF046101">
    <property type="entry name" value="PA3496_fam"/>
    <property type="match status" value="1"/>
</dbReference>
<organism evidence="1 2">
    <name type="scientific">Proteobacteria bacterium 228</name>
    <dbReference type="NCBI Taxonomy" id="2083153"/>
    <lineage>
        <taxon>Bacteria</taxon>
        <taxon>Pseudomonadati</taxon>
        <taxon>Pseudomonadota</taxon>
    </lineage>
</organism>
<reference evidence="1 2" key="1">
    <citation type="submission" date="2018-02" db="EMBL/GenBank/DDBJ databases">
        <title>novel marine gammaproteobacteria from coastal saline agro ecosystem.</title>
        <authorList>
            <person name="Krishnan R."/>
            <person name="Ramesh Kumar N."/>
        </authorList>
    </citation>
    <scope>NUCLEOTIDE SEQUENCE [LARGE SCALE GENOMIC DNA]</scope>
    <source>
        <strain evidence="1 2">228</strain>
    </source>
</reference>
<proteinExistence type="predicted"/>
<evidence type="ECO:0000313" key="2">
    <source>
        <dbReference type="Proteomes" id="UP000238196"/>
    </source>
</evidence>
<gene>
    <name evidence="1" type="ORF">C4K68_08935</name>
</gene>
<dbReference type="AlphaFoldDB" id="A0A2S5KSR2"/>
<dbReference type="Proteomes" id="UP000238196">
    <property type="component" value="Unassembled WGS sequence"/>
</dbReference>